<protein>
    <submittedName>
        <fullName evidence="2">Uncharacterized protein</fullName>
    </submittedName>
</protein>
<evidence type="ECO:0000256" key="1">
    <source>
        <dbReference type="SAM" id="MobiDB-lite"/>
    </source>
</evidence>
<feature type="non-terminal residue" evidence="2">
    <location>
        <position position="67"/>
    </location>
</feature>
<name>A0ABU4D7N9_9NOCA</name>
<organism evidence="2 3">
    <name type="scientific">Rhodococcus cerastii</name>
    <dbReference type="NCBI Taxonomy" id="908616"/>
    <lineage>
        <taxon>Bacteria</taxon>
        <taxon>Bacillati</taxon>
        <taxon>Actinomycetota</taxon>
        <taxon>Actinomycetes</taxon>
        <taxon>Mycobacteriales</taxon>
        <taxon>Nocardiaceae</taxon>
        <taxon>Rhodococcus</taxon>
    </lineage>
</organism>
<feature type="region of interest" description="Disordered" evidence="1">
    <location>
        <begin position="1"/>
        <end position="39"/>
    </location>
</feature>
<dbReference type="Proteomes" id="UP001186104">
    <property type="component" value="Unassembled WGS sequence"/>
</dbReference>
<sequence length="67" mass="7193">MAYQLSPDAPATRLDPEAGIGNTPAAKPAGYRPAANYDDRAADRDGARVLDGMVEDAEFTRARKDLE</sequence>
<accession>A0ABU4D7N9</accession>
<reference evidence="2 3" key="1">
    <citation type="submission" date="2023-10" db="EMBL/GenBank/DDBJ databases">
        <title>Development of a sustainable strategy for remediation of hydrocarbon-contaminated territories based on the waste exchange concept.</title>
        <authorList>
            <person name="Krivoruchko A."/>
        </authorList>
    </citation>
    <scope>NUCLEOTIDE SEQUENCE [LARGE SCALE GENOMIC DNA]</scope>
    <source>
        <strain evidence="2 3">IEGM 1327</strain>
    </source>
</reference>
<comment type="caution">
    <text evidence="2">The sequence shown here is derived from an EMBL/GenBank/DDBJ whole genome shotgun (WGS) entry which is preliminary data.</text>
</comment>
<proteinExistence type="predicted"/>
<evidence type="ECO:0000313" key="3">
    <source>
        <dbReference type="Proteomes" id="UP001186104"/>
    </source>
</evidence>
<evidence type="ECO:0000313" key="2">
    <source>
        <dbReference type="EMBL" id="MDV6305737.1"/>
    </source>
</evidence>
<gene>
    <name evidence="2" type="ORF">R3P93_24540</name>
</gene>
<dbReference type="EMBL" id="JAWLKF010000045">
    <property type="protein sequence ID" value="MDV6305737.1"/>
    <property type="molecule type" value="Genomic_DNA"/>
</dbReference>
<keyword evidence="3" id="KW-1185">Reference proteome</keyword>